<dbReference type="PIRSF" id="PIRSF017901">
    <property type="entry name" value="GCL"/>
    <property type="match status" value="1"/>
</dbReference>
<keyword evidence="13" id="KW-1185">Reference proteome</keyword>
<dbReference type="Proteomes" id="UP000001890">
    <property type="component" value="Chromosome"/>
</dbReference>
<name>D2UCL1_XANAP</name>
<dbReference type="GO" id="GO:0004357">
    <property type="term" value="F:glutamate-cysteine ligase activity"/>
    <property type="evidence" value="ECO:0007669"/>
    <property type="project" value="UniProtKB-UniRule"/>
</dbReference>
<dbReference type="SUPFAM" id="SSF55931">
    <property type="entry name" value="Glutamine synthetase/guanido kinase"/>
    <property type="match status" value="1"/>
</dbReference>
<dbReference type="PANTHER" id="PTHR34378">
    <property type="entry name" value="GLUTAMATE--CYSTEINE LIGASE, CHLOROPLASTIC"/>
    <property type="match status" value="1"/>
</dbReference>
<comment type="function">
    <text evidence="10">Catalyzes the synthesis of gamma-glutamylcysteine (gamma-GC).</text>
</comment>
<dbReference type="eggNOG" id="COG3572">
    <property type="taxonomic scope" value="Bacteria"/>
</dbReference>
<accession>D2UCL1</accession>
<dbReference type="PANTHER" id="PTHR34378:SF1">
    <property type="entry name" value="GLUTAMATE--CYSTEINE LIGASE, CHLOROPLASTIC"/>
    <property type="match status" value="1"/>
</dbReference>
<evidence type="ECO:0000313" key="13">
    <source>
        <dbReference type="Proteomes" id="UP000001890"/>
    </source>
</evidence>
<evidence type="ECO:0000256" key="2">
    <source>
        <dbReference type="ARBA" id="ARBA00010253"/>
    </source>
</evidence>
<dbReference type="InterPro" id="IPR006336">
    <property type="entry name" value="GCS2"/>
</dbReference>
<keyword evidence="8" id="KW-0809">Transit peptide</keyword>
<dbReference type="EMBL" id="FP565176">
    <property type="protein sequence ID" value="CBA15374.1"/>
    <property type="molecule type" value="Genomic_DNA"/>
</dbReference>
<comment type="similarity">
    <text evidence="10">Belongs to the glutamate--cysteine ligase type 2 family. EgtA subfamily.</text>
</comment>
<evidence type="ECO:0000256" key="7">
    <source>
        <dbReference type="ARBA" id="ARBA00022840"/>
    </source>
</evidence>
<dbReference type="InterPro" id="IPR011556">
    <property type="entry name" value="Glut_cys_lig_pln_type"/>
</dbReference>
<dbReference type="Gene3D" id="3.30.590.20">
    <property type="match status" value="1"/>
</dbReference>
<evidence type="ECO:0000256" key="1">
    <source>
        <dbReference type="ARBA" id="ARBA00005006"/>
    </source>
</evidence>
<evidence type="ECO:0000256" key="9">
    <source>
        <dbReference type="ARBA" id="ARBA00023157"/>
    </source>
</evidence>
<dbReference type="Pfam" id="PF04107">
    <property type="entry name" value="GCS2"/>
    <property type="match status" value="1"/>
</dbReference>
<evidence type="ECO:0000256" key="6">
    <source>
        <dbReference type="ARBA" id="ARBA00022741"/>
    </source>
</evidence>
<feature type="disulfide bond" evidence="11">
    <location>
        <begin position="142"/>
        <end position="362"/>
    </location>
</feature>
<evidence type="ECO:0000256" key="4">
    <source>
        <dbReference type="ARBA" id="ARBA00022598"/>
    </source>
</evidence>
<dbReference type="GO" id="GO:0006750">
    <property type="term" value="P:glutathione biosynthetic process"/>
    <property type="evidence" value="ECO:0007669"/>
    <property type="project" value="UniProtKB-UniRule"/>
</dbReference>
<reference evidence="12 13" key="1">
    <citation type="journal article" date="2009" name="BMC Genomics">
        <title>The complete genome sequence of Xanthomonas albilineans provides new insights into the reductive genome evolution of the xylem-limited Xanthomonadaceae.</title>
        <authorList>
            <person name="Pieretti I."/>
            <person name="Royer M."/>
            <person name="Barbe V."/>
            <person name="Carrere S."/>
            <person name="Koebnik R."/>
            <person name="Cociancich S."/>
            <person name="Couloux A."/>
            <person name="Darrasse A."/>
            <person name="Gouzy J."/>
            <person name="Jacques M.A."/>
            <person name="Lauber E."/>
            <person name="Manceau C."/>
            <person name="Mangenot S."/>
            <person name="Poussier S."/>
            <person name="Segurens B."/>
            <person name="Szurek B."/>
            <person name="Verdier V."/>
            <person name="Arlat M."/>
            <person name="Rott P."/>
        </authorList>
    </citation>
    <scope>NUCLEOTIDE SEQUENCE [LARGE SCALE GENOMIC DNA]</scope>
    <source>
        <strain evidence="13">GPE PC73 / CFBP 7063</strain>
    </source>
</reference>
<dbReference type="InterPro" id="IPR014746">
    <property type="entry name" value="Gln_synth/guanido_kin_cat_dom"/>
</dbReference>
<dbReference type="STRING" id="380358.XALC_0856"/>
<evidence type="ECO:0000256" key="10">
    <source>
        <dbReference type="PIRNR" id="PIRNR017901"/>
    </source>
</evidence>
<sequence length="484" mass="54034">MWAPPAGYSASLAMAADDPHIASSFARVLPLSSPSHVAETPITDRAELVQVLVSGEKPEAQWRIGTEHEKFGFRLDDLRPPTFDGERGIEALLLGLTRFGWEPVREAGHTIALLRDGASVTLEPAGQLELSGAPLHTIHDTCVEVGSHLNEVKQVADQLGLGFLGMGFQPKWRRDEMPWMPKGRYKIMQAYMPKVGTLGLDMMTRTCTVQVNLDYASEADMVKKFRVSLALQPIATALFADSPFTEGKPNGYLSYRSHIWTDTDRDRTGMLDFVFEDGFGYERYVDYLLDVPMYFSYRDGSYIDASGQSFRDFLRGALPALPGALPTLRDWSDHMTTAFPEVRLKKYLEMRGADAGPWGRLCALSAFWVGLLYDDAALDAAWDLVKDFSLSERHALRDGVPRHALKLPFRNGSVRDLATEAVTIAVAGLRRRARLNRDGQDESRFLDPLVEILHSGETAAERKLALYHGAWQGDIDRVFGEFAY</sequence>
<gene>
    <name evidence="12" type="ordered locus">XALc_0856</name>
</gene>
<dbReference type="InterPro" id="IPR035434">
    <property type="entry name" value="GCL_bact_plant"/>
</dbReference>
<evidence type="ECO:0000256" key="11">
    <source>
        <dbReference type="PIRSR" id="PIRSR017901-50"/>
    </source>
</evidence>
<dbReference type="EC" id="6.3.2.2" evidence="10"/>
<proteinExistence type="inferred from homology"/>
<organism evidence="12 13">
    <name type="scientific">Xanthomonas albilineans (strain GPE PC73 / CFBP 7063)</name>
    <dbReference type="NCBI Taxonomy" id="380358"/>
    <lineage>
        <taxon>Bacteria</taxon>
        <taxon>Pseudomonadati</taxon>
        <taxon>Pseudomonadota</taxon>
        <taxon>Gammaproteobacteria</taxon>
        <taxon>Lysobacterales</taxon>
        <taxon>Lysobacteraceae</taxon>
        <taxon>Xanthomonas</taxon>
    </lineage>
</organism>
<comment type="catalytic activity">
    <reaction evidence="10">
        <text>L-cysteine + L-glutamate + ATP = gamma-L-glutamyl-L-cysteine + ADP + phosphate + H(+)</text>
        <dbReference type="Rhea" id="RHEA:13285"/>
        <dbReference type="ChEBI" id="CHEBI:15378"/>
        <dbReference type="ChEBI" id="CHEBI:29985"/>
        <dbReference type="ChEBI" id="CHEBI:30616"/>
        <dbReference type="ChEBI" id="CHEBI:35235"/>
        <dbReference type="ChEBI" id="CHEBI:43474"/>
        <dbReference type="ChEBI" id="CHEBI:58173"/>
        <dbReference type="ChEBI" id="CHEBI:456216"/>
        <dbReference type="EC" id="6.3.2.2"/>
    </reaction>
</comment>
<keyword evidence="4 10" id="KW-0436">Ligase</keyword>
<keyword evidence="6 10" id="KW-0547">Nucleotide-binding</keyword>
<comment type="pathway">
    <text evidence="1">Sulfur metabolism; glutathione biosynthesis; glutathione from L-cysteine and L-glutamate: step 1/2.</text>
</comment>
<keyword evidence="7 10" id="KW-0067">ATP-binding</keyword>
<dbReference type="AlphaFoldDB" id="D2UCL1"/>
<evidence type="ECO:0000256" key="3">
    <source>
        <dbReference type="ARBA" id="ARBA00011153"/>
    </source>
</evidence>
<evidence type="ECO:0000256" key="5">
    <source>
        <dbReference type="ARBA" id="ARBA00022684"/>
    </source>
</evidence>
<comment type="subunit">
    <text evidence="3">Homodimer or monomer when oxidized or reduced, respectively.</text>
</comment>
<evidence type="ECO:0000313" key="12">
    <source>
        <dbReference type="EMBL" id="CBA15374.1"/>
    </source>
</evidence>
<protein>
    <recommendedName>
        <fullName evidence="10">Glutamate--cysteine ligase</fullName>
        <ecNumber evidence="10">6.3.2.2</ecNumber>
    </recommendedName>
</protein>
<comment type="similarity">
    <text evidence="2">Belongs to the carboxylate-amine ligase family. Glutamate--cysteine ligase type 2 subfamily.</text>
</comment>
<dbReference type="KEGG" id="xal:XALC_0856"/>
<dbReference type="NCBIfam" id="TIGR01436">
    <property type="entry name" value="glu_cys_lig_pln"/>
    <property type="match status" value="1"/>
</dbReference>
<dbReference type="GO" id="GO:0005524">
    <property type="term" value="F:ATP binding"/>
    <property type="evidence" value="ECO:0007669"/>
    <property type="project" value="UniProtKB-UniRule"/>
</dbReference>
<keyword evidence="9 11" id="KW-1015">Disulfide bond</keyword>
<keyword evidence="5" id="KW-0317">Glutathione biosynthesis</keyword>
<evidence type="ECO:0000256" key="8">
    <source>
        <dbReference type="ARBA" id="ARBA00022946"/>
    </source>
</evidence>